<dbReference type="Pfam" id="PF08522">
    <property type="entry name" value="BT_3987-like_N"/>
    <property type="match status" value="1"/>
</dbReference>
<feature type="chain" id="PRO_5032536646" description="DUF1735 domain-containing protein" evidence="1">
    <location>
        <begin position="23"/>
        <end position="305"/>
    </location>
</feature>
<dbReference type="RefSeq" id="WP_182511283.1">
    <property type="nucleotide sequence ID" value="NZ_JACJIQ010000001.1"/>
</dbReference>
<feature type="signal peptide" evidence="1">
    <location>
        <begin position="1"/>
        <end position="22"/>
    </location>
</feature>
<proteinExistence type="predicted"/>
<dbReference type="Gene3D" id="2.60.40.1740">
    <property type="entry name" value="hypothetical protein (bacova_03559)"/>
    <property type="match status" value="1"/>
</dbReference>
<feature type="domain" description="BT-3987-like N-terminal" evidence="2">
    <location>
        <begin position="50"/>
        <end position="153"/>
    </location>
</feature>
<dbReference type="Proteomes" id="UP000563094">
    <property type="component" value="Unassembled WGS sequence"/>
</dbReference>
<reference evidence="4 5" key="1">
    <citation type="submission" date="2020-08" db="EMBL/GenBank/DDBJ databases">
        <title>Genomic Encyclopedia of Type Strains, Phase IV (KMG-IV): sequencing the most valuable type-strain genomes for metagenomic binning, comparative biology and taxonomic classification.</title>
        <authorList>
            <person name="Goeker M."/>
        </authorList>
    </citation>
    <scope>NUCLEOTIDE SEQUENCE [LARGE SCALE GENOMIC DNA]</scope>
    <source>
        <strain evidence="4 5">DSM 29854</strain>
    </source>
</reference>
<protein>
    <recommendedName>
        <fullName evidence="6">DUF1735 domain-containing protein</fullName>
    </recommendedName>
</protein>
<gene>
    <name evidence="4" type="ORF">FHS90_000281</name>
</gene>
<evidence type="ECO:0008006" key="6">
    <source>
        <dbReference type="Google" id="ProtNLM"/>
    </source>
</evidence>
<dbReference type="Pfam" id="PF14274">
    <property type="entry name" value="BT_3044-like_C"/>
    <property type="match status" value="1"/>
</dbReference>
<organism evidence="4 5">
    <name type="scientific">Rufibacter quisquiliarum</name>
    <dbReference type="NCBI Taxonomy" id="1549639"/>
    <lineage>
        <taxon>Bacteria</taxon>
        <taxon>Pseudomonadati</taxon>
        <taxon>Bacteroidota</taxon>
        <taxon>Cytophagia</taxon>
        <taxon>Cytophagales</taxon>
        <taxon>Hymenobacteraceae</taxon>
        <taxon>Rufibacter</taxon>
    </lineage>
</organism>
<evidence type="ECO:0000259" key="2">
    <source>
        <dbReference type="Pfam" id="PF08522"/>
    </source>
</evidence>
<evidence type="ECO:0000313" key="4">
    <source>
        <dbReference type="EMBL" id="MBA9075584.1"/>
    </source>
</evidence>
<keyword evidence="5" id="KW-1185">Reference proteome</keyword>
<dbReference type="PROSITE" id="PS51257">
    <property type="entry name" value="PROKAR_LIPOPROTEIN"/>
    <property type="match status" value="1"/>
</dbReference>
<evidence type="ECO:0000313" key="5">
    <source>
        <dbReference type="Proteomes" id="UP000563094"/>
    </source>
</evidence>
<dbReference type="InterPro" id="IPR025371">
    <property type="entry name" value="BT_3044-like_C"/>
</dbReference>
<dbReference type="EMBL" id="JACJIQ010000001">
    <property type="protein sequence ID" value="MBA9075584.1"/>
    <property type="molecule type" value="Genomic_DNA"/>
</dbReference>
<evidence type="ECO:0000256" key="1">
    <source>
        <dbReference type="SAM" id="SignalP"/>
    </source>
</evidence>
<feature type="domain" description="BT-3044-like C-terminal" evidence="3">
    <location>
        <begin position="165"/>
        <end position="293"/>
    </location>
</feature>
<accession>A0A839G821</accession>
<keyword evidence="1" id="KW-0732">Signal</keyword>
<comment type="caution">
    <text evidence="4">The sequence shown here is derived from an EMBL/GenBank/DDBJ whole genome shotgun (WGS) entry which is preliminary data.</text>
</comment>
<sequence>MKRFLKFYTLALLAVGFSSCLSDENIEDQEYGMINLEANRIIEIPSATATTALPLEDKNVTINLVHVHLAANQTAQEDIQVTLVPAPEKVTAASTTTAPLTLFPSNLYTLPQGNVVTIPKGSRDGYLPIVVNAKNLDPAKTYALAYTIGNIDKSGYIVSGNYGQILAKVGVKNQWDGVYSSVAGYVQRYSAPGVPTVGDALNGSMAGNSDVTLTTIDANTVEITGLKWYGNTSNIAGIDNLRATINPATNEVTMTALGNASLRNIASAVNKYDPATKTFTLNFEWNPTSNKREITGLVLTYKRSR</sequence>
<dbReference type="InterPro" id="IPR013728">
    <property type="entry name" value="BT_3987-like_N"/>
</dbReference>
<name>A0A839G821_9BACT</name>
<evidence type="ECO:0000259" key="3">
    <source>
        <dbReference type="Pfam" id="PF14274"/>
    </source>
</evidence>
<dbReference type="AlphaFoldDB" id="A0A839G821"/>